<evidence type="ECO:0000313" key="2">
    <source>
        <dbReference type="EMBL" id="NJP36059.1"/>
    </source>
</evidence>
<name>A0A969PNH8_9BACI</name>
<dbReference type="AlphaFoldDB" id="A0A969PNH8"/>
<keyword evidence="3" id="KW-1185">Reference proteome</keyword>
<gene>
    <name evidence="2" type="ORF">HCN83_00470</name>
</gene>
<sequence>MYHKLREGELKHAYITDEEIWRIFSRVMSTKSTKSSTYKFVLFKSLIENLYNVNDRLEVNYDQLAYSFAKMFWNMVVGNGITQHNTGANAKAATIILDYQAAHATPPGWKFDKVPDANQVEIVHKVKQAMKTNVFGALFGDTEETFYEFSHQQEKLRFHPNVYTFLLKYQLLLVQLTNFHLARMIEKLNGTASGLLLKVEDLSKRENLKPFEKILLHYMDASCFYCGKDVSTGKRSTHVDHFIPWSFVQSDQVWNLVLSCQTCNSSKSDKLAKPFYLDKLLDRNEALQEQAEIADFDVYAPAKLRQMYQYSIKNGYNDIWVPPAT</sequence>
<dbReference type="CDD" id="cd00085">
    <property type="entry name" value="HNHc"/>
    <property type="match status" value="1"/>
</dbReference>
<dbReference type="InterPro" id="IPR003615">
    <property type="entry name" value="HNH_nuc"/>
</dbReference>
<comment type="caution">
    <text evidence="2">The sequence shown here is derived from an EMBL/GenBank/DDBJ whole genome shotgun (WGS) entry which is preliminary data.</text>
</comment>
<dbReference type="SMART" id="SM00507">
    <property type="entry name" value="HNHc"/>
    <property type="match status" value="1"/>
</dbReference>
<dbReference type="Proteomes" id="UP000752012">
    <property type="component" value="Unassembled WGS sequence"/>
</dbReference>
<keyword evidence="2" id="KW-0540">Nuclease</keyword>
<dbReference type="GO" id="GO:0004519">
    <property type="term" value="F:endonuclease activity"/>
    <property type="evidence" value="ECO:0007669"/>
    <property type="project" value="UniProtKB-KW"/>
</dbReference>
<feature type="domain" description="HNH nuclease" evidence="1">
    <location>
        <begin position="210"/>
        <end position="265"/>
    </location>
</feature>
<keyword evidence="2" id="KW-0378">Hydrolase</keyword>
<evidence type="ECO:0000259" key="1">
    <source>
        <dbReference type="SMART" id="SM00507"/>
    </source>
</evidence>
<reference evidence="2 3" key="1">
    <citation type="submission" date="2020-03" db="EMBL/GenBank/DDBJ databases">
        <title>Assessment of the enzymatic potential of alkaline-tolerant lipase obtained from Bacillus luteus H11 (technogenic soil) for the bioremediation of saline soils contaminated with petroleum substances.</title>
        <authorList>
            <person name="Kalwasinska A."/>
        </authorList>
    </citation>
    <scope>NUCLEOTIDE SEQUENCE [LARGE SCALE GENOMIC DNA]</scope>
    <source>
        <strain evidence="2 3">H11</strain>
    </source>
</reference>
<evidence type="ECO:0000313" key="3">
    <source>
        <dbReference type="Proteomes" id="UP000752012"/>
    </source>
</evidence>
<dbReference type="Gene3D" id="1.10.30.50">
    <property type="match status" value="1"/>
</dbReference>
<protein>
    <submittedName>
        <fullName evidence="2">HNH endonuclease</fullName>
    </submittedName>
</protein>
<proteinExistence type="predicted"/>
<dbReference type="Pfam" id="PF13395">
    <property type="entry name" value="HNH_4"/>
    <property type="match status" value="1"/>
</dbReference>
<keyword evidence="2" id="KW-0255">Endonuclease</keyword>
<organism evidence="2 3">
    <name type="scientific">Alkalicoccus luteus</name>
    <dbReference type="NCBI Taxonomy" id="1237094"/>
    <lineage>
        <taxon>Bacteria</taxon>
        <taxon>Bacillati</taxon>
        <taxon>Bacillota</taxon>
        <taxon>Bacilli</taxon>
        <taxon>Bacillales</taxon>
        <taxon>Bacillaceae</taxon>
        <taxon>Alkalicoccus</taxon>
    </lineage>
</organism>
<dbReference type="EMBL" id="JAATHJ010000001">
    <property type="protein sequence ID" value="NJP36059.1"/>
    <property type="molecule type" value="Genomic_DNA"/>
</dbReference>
<accession>A0A969PNH8</accession>